<dbReference type="GO" id="GO:0003677">
    <property type="term" value="F:DNA binding"/>
    <property type="evidence" value="ECO:0007669"/>
    <property type="project" value="InterPro"/>
</dbReference>
<dbReference type="SUPFAM" id="SSF52540">
    <property type="entry name" value="P-loop containing nucleoside triphosphate hydrolases"/>
    <property type="match status" value="1"/>
</dbReference>
<dbReference type="PANTHER" id="PTHR13696">
    <property type="entry name" value="P-LOOP CONTAINING NUCLEOSIDE TRIPHOSPHATE HYDROLASE"/>
    <property type="match status" value="1"/>
</dbReference>
<dbReference type="RefSeq" id="WP_090075540.1">
    <property type="nucleotide sequence ID" value="NZ_FOVR01000021.1"/>
</dbReference>
<dbReference type="AlphaFoldDB" id="A0A1I5MFV9"/>
<dbReference type="InterPro" id="IPR027417">
    <property type="entry name" value="P-loop_NTPase"/>
</dbReference>
<dbReference type="OrthoDB" id="9777757at2"/>
<dbReference type="Gene3D" id="3.40.50.300">
    <property type="entry name" value="P-loop containing nucleotide triphosphate hydrolases"/>
    <property type="match status" value="1"/>
</dbReference>
<reference evidence="3 4" key="1">
    <citation type="submission" date="2016-10" db="EMBL/GenBank/DDBJ databases">
        <authorList>
            <person name="de Groot N.N."/>
        </authorList>
    </citation>
    <scope>NUCLEOTIDE SEQUENCE [LARGE SCALE GENOMIC DNA]</scope>
    <source>
        <strain evidence="3 4">CGMCC 1.9157</strain>
    </source>
</reference>
<feature type="domain" description="HTH merR-type" evidence="1">
    <location>
        <begin position="43"/>
        <end position="96"/>
    </location>
</feature>
<proteinExistence type="predicted"/>
<dbReference type="InterPro" id="IPR009061">
    <property type="entry name" value="DNA-bd_dom_put_sf"/>
</dbReference>
<dbReference type="InterPro" id="IPR017818">
    <property type="entry name" value="Plasmid_partition_RepA"/>
</dbReference>
<keyword evidence="4" id="KW-1185">Reference proteome</keyword>
<dbReference type="EMBL" id="FOVR01000021">
    <property type="protein sequence ID" value="SFP08389.1"/>
    <property type="molecule type" value="Genomic_DNA"/>
</dbReference>
<dbReference type="SUPFAM" id="SSF46955">
    <property type="entry name" value="Putative DNA-binding domain"/>
    <property type="match status" value="1"/>
</dbReference>
<dbReference type="Pfam" id="PF13411">
    <property type="entry name" value="MerR_1"/>
    <property type="match status" value="1"/>
</dbReference>
<feature type="domain" description="AAA" evidence="2">
    <location>
        <begin position="115"/>
        <end position="294"/>
    </location>
</feature>
<protein>
    <submittedName>
        <fullName evidence="3">Chromosome partitioning protein</fullName>
    </submittedName>
</protein>
<dbReference type="PANTHER" id="PTHR13696:SF52">
    <property type="entry name" value="PARA FAMILY PROTEIN CT_582"/>
    <property type="match status" value="1"/>
</dbReference>
<evidence type="ECO:0000313" key="3">
    <source>
        <dbReference type="EMBL" id="SFP08389.1"/>
    </source>
</evidence>
<dbReference type="InterPro" id="IPR025669">
    <property type="entry name" value="AAA_dom"/>
</dbReference>
<organism evidence="3 4">
    <name type="scientific">Cohaesibacter marisflavi</name>
    <dbReference type="NCBI Taxonomy" id="655353"/>
    <lineage>
        <taxon>Bacteria</taxon>
        <taxon>Pseudomonadati</taxon>
        <taxon>Pseudomonadota</taxon>
        <taxon>Alphaproteobacteria</taxon>
        <taxon>Hyphomicrobiales</taxon>
        <taxon>Cohaesibacteraceae</taxon>
    </lineage>
</organism>
<dbReference type="InterPro" id="IPR000551">
    <property type="entry name" value="MerR-type_HTH_dom"/>
</dbReference>
<dbReference type="Gene3D" id="1.10.1660.10">
    <property type="match status" value="1"/>
</dbReference>
<evidence type="ECO:0000259" key="2">
    <source>
        <dbReference type="Pfam" id="PF13614"/>
    </source>
</evidence>
<name>A0A1I5MFV9_9HYPH</name>
<dbReference type="InterPro" id="IPR050678">
    <property type="entry name" value="DNA_Partitioning_ATPase"/>
</dbReference>
<evidence type="ECO:0000313" key="4">
    <source>
        <dbReference type="Proteomes" id="UP000199236"/>
    </source>
</evidence>
<evidence type="ECO:0000259" key="1">
    <source>
        <dbReference type="Pfam" id="PF13411"/>
    </source>
</evidence>
<gene>
    <name evidence="3" type="ORF">SAMN04488056_12122</name>
</gene>
<dbReference type="CDD" id="cd02042">
    <property type="entry name" value="ParAB_family"/>
    <property type="match status" value="1"/>
</dbReference>
<dbReference type="Pfam" id="PF13614">
    <property type="entry name" value="AAA_31"/>
    <property type="match status" value="1"/>
</dbReference>
<dbReference type="GO" id="GO:0006355">
    <property type="term" value="P:regulation of DNA-templated transcription"/>
    <property type="evidence" value="ECO:0007669"/>
    <property type="project" value="InterPro"/>
</dbReference>
<sequence length="399" mass="44411">MQSVQETDTEEFLSEMSLLLNQQINRIWTATYPPEAKKTLRSFTAKEAASLIGVTSTRLRQLELDGEIPPVARLGNSARRYTLSDIDDIRQYYAAKKVSDALKFLPRRQGEEKLQVITVANFKGGCAKTTTSIHLAQYLALKGLRVLAIDLDPQASLTETFGIRAAIDVGSMESIYGVVCYDEERPVMKDVIRKSYFHGLDFIPAHAELNYFEHETPGAISNPEFVGKSHFVRRIAAALETVEDDYDVVILDAPPQLSYMTLNAIYAATGLIVPVQPAMIDVASMSQFLSMLVEMLAAFKDAGTPFAHDFFRLLITRHNPNDVPQTTLAAMMRSLFLDKIIGTTVLDTTAIANAGLENKSLYELNRSDVSRDTYIRAIDSVNAVNGEIFDLIEKAWGRK</sequence>
<dbReference type="Proteomes" id="UP000199236">
    <property type="component" value="Unassembled WGS sequence"/>
</dbReference>
<accession>A0A1I5MFV9</accession>
<dbReference type="STRING" id="655353.SAMN04488056_12122"/>
<dbReference type="NCBIfam" id="TIGR03453">
    <property type="entry name" value="partition_RepA"/>
    <property type="match status" value="1"/>
</dbReference>